<organism evidence="2 3">
    <name type="scientific">Ignelater luminosus</name>
    <name type="common">Cucubano</name>
    <name type="synonym">Pyrophorus luminosus</name>
    <dbReference type="NCBI Taxonomy" id="2038154"/>
    <lineage>
        <taxon>Eukaryota</taxon>
        <taxon>Metazoa</taxon>
        <taxon>Ecdysozoa</taxon>
        <taxon>Arthropoda</taxon>
        <taxon>Hexapoda</taxon>
        <taxon>Insecta</taxon>
        <taxon>Pterygota</taxon>
        <taxon>Neoptera</taxon>
        <taxon>Endopterygota</taxon>
        <taxon>Coleoptera</taxon>
        <taxon>Polyphaga</taxon>
        <taxon>Elateriformia</taxon>
        <taxon>Elateroidea</taxon>
        <taxon>Elateridae</taxon>
        <taxon>Agrypninae</taxon>
        <taxon>Pyrophorini</taxon>
        <taxon>Ignelater</taxon>
    </lineage>
</organism>
<gene>
    <name evidence="2" type="ORF">ILUMI_18571</name>
</gene>
<proteinExistence type="predicted"/>
<evidence type="ECO:0000313" key="3">
    <source>
        <dbReference type="Proteomes" id="UP000801492"/>
    </source>
</evidence>
<accession>A0A8K0CNX5</accession>
<feature type="region of interest" description="Disordered" evidence="1">
    <location>
        <begin position="1"/>
        <end position="29"/>
    </location>
</feature>
<reference evidence="2" key="1">
    <citation type="submission" date="2019-08" db="EMBL/GenBank/DDBJ databases">
        <title>The genome of the North American firefly Photinus pyralis.</title>
        <authorList>
            <consortium name="Photinus pyralis genome working group"/>
            <person name="Fallon T.R."/>
            <person name="Sander Lower S.E."/>
            <person name="Weng J.-K."/>
        </authorList>
    </citation>
    <scope>NUCLEOTIDE SEQUENCE</scope>
    <source>
        <strain evidence="2">TRF0915ILg1</strain>
        <tissue evidence="2">Whole body</tissue>
    </source>
</reference>
<dbReference type="Proteomes" id="UP000801492">
    <property type="component" value="Unassembled WGS sequence"/>
</dbReference>
<keyword evidence="3" id="KW-1185">Reference proteome</keyword>
<dbReference type="EMBL" id="VTPC01082684">
    <property type="protein sequence ID" value="KAF2887602.1"/>
    <property type="molecule type" value="Genomic_DNA"/>
</dbReference>
<name>A0A8K0CNX5_IGNLU</name>
<sequence length="280" mass="31362">MSEHGGYIADENGFQPEGAHLPTAPPVPPEIQRVLGTLSNKTEQARSVHADDLYDNIPLQPANEDSYASPTTIDEETPISDVIETAITPHTLQNGFRACGLFPWNPDVIDFTKLLAKRSATRSVAESPSGLTPTLTYEQFSDISKYLKDYKAPDNIICLPSTSNAPSSENIIFQDTEIKVTEDNIQEQHILPDDILKNKIQNHENLHRSTRKTPPIKSSTENSSPVEDVLFWPKTLERKGKRNSERMPFVISSKRWKALFQEKANKKSQIATGQRIEKKG</sequence>
<dbReference type="AlphaFoldDB" id="A0A8K0CNX5"/>
<evidence type="ECO:0000256" key="1">
    <source>
        <dbReference type="SAM" id="MobiDB-lite"/>
    </source>
</evidence>
<protein>
    <submittedName>
        <fullName evidence="2">Uncharacterized protein</fullName>
    </submittedName>
</protein>
<dbReference type="OrthoDB" id="6783471at2759"/>
<evidence type="ECO:0000313" key="2">
    <source>
        <dbReference type="EMBL" id="KAF2887602.1"/>
    </source>
</evidence>
<comment type="caution">
    <text evidence="2">The sequence shown here is derived from an EMBL/GenBank/DDBJ whole genome shotgun (WGS) entry which is preliminary data.</text>
</comment>